<keyword evidence="4" id="KW-1185">Reference proteome</keyword>
<dbReference type="InterPro" id="IPR036179">
    <property type="entry name" value="Ig-like_dom_sf"/>
</dbReference>
<dbReference type="SUPFAM" id="SSF48726">
    <property type="entry name" value="Immunoglobulin"/>
    <property type="match status" value="1"/>
</dbReference>
<dbReference type="PROSITE" id="PS50835">
    <property type="entry name" value="IG_LIKE"/>
    <property type="match status" value="1"/>
</dbReference>
<gene>
    <name evidence="3" type="ORF">AVEN_212988_1</name>
    <name evidence="2" type="ORF">AVEN_272283_1</name>
</gene>
<feature type="domain" description="Ig-like" evidence="1">
    <location>
        <begin position="1"/>
        <end position="93"/>
    </location>
</feature>
<evidence type="ECO:0000313" key="4">
    <source>
        <dbReference type="Proteomes" id="UP000499080"/>
    </source>
</evidence>
<evidence type="ECO:0000313" key="2">
    <source>
        <dbReference type="EMBL" id="GBO23859.1"/>
    </source>
</evidence>
<accession>A0A4Y2VEZ9</accession>
<dbReference type="InterPro" id="IPR007110">
    <property type="entry name" value="Ig-like_dom"/>
</dbReference>
<dbReference type="OrthoDB" id="6431225at2759"/>
<dbReference type="EMBL" id="BGPR01046898">
    <property type="protein sequence ID" value="GBO23865.1"/>
    <property type="molecule type" value="Genomic_DNA"/>
</dbReference>
<dbReference type="EMBL" id="BGPR01046893">
    <property type="protein sequence ID" value="GBO23859.1"/>
    <property type="molecule type" value="Genomic_DNA"/>
</dbReference>
<evidence type="ECO:0000259" key="1">
    <source>
        <dbReference type="PROSITE" id="PS50835"/>
    </source>
</evidence>
<dbReference type="Proteomes" id="UP000499080">
    <property type="component" value="Unassembled WGS sequence"/>
</dbReference>
<dbReference type="Gene3D" id="2.60.40.10">
    <property type="entry name" value="Immunoglobulins"/>
    <property type="match status" value="1"/>
</dbReference>
<name>A0A4Y2VEZ9_ARAVE</name>
<dbReference type="CDD" id="cd00096">
    <property type="entry name" value="Ig"/>
    <property type="match status" value="1"/>
</dbReference>
<evidence type="ECO:0000313" key="3">
    <source>
        <dbReference type="EMBL" id="GBO23865.1"/>
    </source>
</evidence>
<dbReference type="InterPro" id="IPR013783">
    <property type="entry name" value="Ig-like_fold"/>
</dbReference>
<sequence length="240" mass="26916">MNESQSADLICSASGDPPLSVYWNTTSLLSNHTVGDFEMLGMIDYVNGSADMFNSFSFDTNDTVQVLSLYESSGEDNGFVSCIAENDVGQEIAQVFLEINAVPKIIEMKVAKNFYWCIDYQVTGFPKPKRTWYFNNQGLQNPMIQDLENAWTMKNPYLADGLCRTLHLPRVILKKKGLVNISWRHPPAHSWYRREGPGATIHFKGDRKDQTALARLTPVIQKPSDSLVVIRSSISAQSAT</sequence>
<proteinExistence type="predicted"/>
<comment type="caution">
    <text evidence="2">The sequence shown here is derived from an EMBL/GenBank/DDBJ whole genome shotgun (WGS) entry which is preliminary data.</text>
</comment>
<organism evidence="2 4">
    <name type="scientific">Araneus ventricosus</name>
    <name type="common">Orbweaver spider</name>
    <name type="synonym">Epeira ventricosa</name>
    <dbReference type="NCBI Taxonomy" id="182803"/>
    <lineage>
        <taxon>Eukaryota</taxon>
        <taxon>Metazoa</taxon>
        <taxon>Ecdysozoa</taxon>
        <taxon>Arthropoda</taxon>
        <taxon>Chelicerata</taxon>
        <taxon>Arachnida</taxon>
        <taxon>Araneae</taxon>
        <taxon>Araneomorphae</taxon>
        <taxon>Entelegynae</taxon>
        <taxon>Araneoidea</taxon>
        <taxon>Araneidae</taxon>
        <taxon>Araneus</taxon>
    </lineage>
</organism>
<protein>
    <recommendedName>
        <fullName evidence="1">Ig-like domain-containing protein</fullName>
    </recommendedName>
</protein>
<dbReference type="AlphaFoldDB" id="A0A4Y2VEZ9"/>
<reference evidence="2 4" key="1">
    <citation type="journal article" date="2019" name="Sci. Rep.">
        <title>Orb-weaving spider Araneus ventricosus genome elucidates the spidroin gene catalogue.</title>
        <authorList>
            <person name="Kono N."/>
            <person name="Nakamura H."/>
            <person name="Ohtoshi R."/>
            <person name="Moran D.A.P."/>
            <person name="Shinohara A."/>
            <person name="Yoshida Y."/>
            <person name="Fujiwara M."/>
            <person name="Mori M."/>
            <person name="Tomita M."/>
            <person name="Arakawa K."/>
        </authorList>
    </citation>
    <scope>NUCLEOTIDE SEQUENCE [LARGE SCALE GENOMIC DNA]</scope>
</reference>